<reference evidence="2 3" key="1">
    <citation type="submission" date="2020-02" db="EMBL/GenBank/DDBJ databases">
        <authorList>
            <person name="Zheng R.K."/>
            <person name="Sun C.M."/>
        </authorList>
    </citation>
    <scope>NUCLEOTIDE SEQUENCE [LARGE SCALE GENOMIC DNA]</scope>
    <source>
        <strain evidence="3">rifampicinis</strain>
    </source>
</reference>
<sequence length="131" mass="15080">MAGKRPAEQIDRLLDAIDHIRAGDRDAARPILQQLIRDDSNFEDAWLWMSVAVEHVDQSMVCLDNVLRINPRNTYAANALLHLRANDMIEERQRNRLQLLRDSFLSIFWLLVAIVMVAVFATLFFLPHAAT</sequence>
<keyword evidence="3" id="KW-1185">Reference proteome</keyword>
<accession>A0A7S8E7H7</accession>
<keyword evidence="1" id="KW-0812">Transmembrane</keyword>
<keyword evidence="1" id="KW-1133">Transmembrane helix</keyword>
<dbReference type="EMBL" id="CP062983">
    <property type="protein sequence ID" value="QPC81802.1"/>
    <property type="molecule type" value="Genomic_DNA"/>
</dbReference>
<name>A0A7S8E7H7_9CHLR</name>
<dbReference type="Proteomes" id="UP000594468">
    <property type="component" value="Chromosome"/>
</dbReference>
<gene>
    <name evidence="2" type="ORF">G4Y79_19225</name>
</gene>
<protein>
    <recommendedName>
        <fullName evidence="4">Tetratricopeptide repeat protein</fullName>
    </recommendedName>
</protein>
<dbReference type="RefSeq" id="WP_195169873.1">
    <property type="nucleotide sequence ID" value="NZ_CP062983.1"/>
</dbReference>
<dbReference type="KEGG" id="pmet:G4Y79_19225"/>
<keyword evidence="1" id="KW-0472">Membrane</keyword>
<evidence type="ECO:0008006" key="4">
    <source>
        <dbReference type="Google" id="ProtNLM"/>
    </source>
</evidence>
<dbReference type="InterPro" id="IPR011990">
    <property type="entry name" value="TPR-like_helical_dom_sf"/>
</dbReference>
<organism evidence="2 3">
    <name type="scientific">Phototrophicus methaneseepsis</name>
    <dbReference type="NCBI Taxonomy" id="2710758"/>
    <lineage>
        <taxon>Bacteria</taxon>
        <taxon>Bacillati</taxon>
        <taxon>Chloroflexota</taxon>
        <taxon>Candidatus Thermofontia</taxon>
        <taxon>Phototrophicales</taxon>
        <taxon>Phototrophicaceae</taxon>
        <taxon>Phototrophicus</taxon>
    </lineage>
</organism>
<dbReference type="SUPFAM" id="SSF48452">
    <property type="entry name" value="TPR-like"/>
    <property type="match status" value="1"/>
</dbReference>
<dbReference type="AlphaFoldDB" id="A0A7S8E7H7"/>
<evidence type="ECO:0000313" key="3">
    <source>
        <dbReference type="Proteomes" id="UP000594468"/>
    </source>
</evidence>
<evidence type="ECO:0000256" key="1">
    <source>
        <dbReference type="SAM" id="Phobius"/>
    </source>
</evidence>
<evidence type="ECO:0000313" key="2">
    <source>
        <dbReference type="EMBL" id="QPC81802.1"/>
    </source>
</evidence>
<proteinExistence type="predicted"/>
<feature type="transmembrane region" description="Helical" evidence="1">
    <location>
        <begin position="104"/>
        <end position="126"/>
    </location>
</feature>